<evidence type="ECO:0000256" key="2">
    <source>
        <dbReference type="ARBA" id="ARBA00022679"/>
    </source>
</evidence>
<dbReference type="OrthoDB" id="26719at2759"/>
<keyword evidence="2" id="KW-0808">Transferase</keyword>
<dbReference type="Gene3D" id="3.90.470.20">
    <property type="entry name" value="4'-phosphopantetheinyl transferase domain"/>
    <property type="match status" value="2"/>
</dbReference>
<feature type="domain" description="4'-phosphopantetheinyl transferase N-terminal" evidence="3">
    <location>
        <begin position="29"/>
        <end position="121"/>
    </location>
</feature>
<name>A0A6G1GEP5_9PEZI</name>
<sequence length="354" mass="39312">MSTQHPSQLICWLLDVRSLWPGDHISSSATAALSLLTSDERAKTLSKHFIQDARMALGSALLKRLFTARYLGSGGPWAAMEFPRRGDPVHGKPAVREEWAGRGRWVDFNVSHQAGLVALVGVVEELEDGGRAREGGKRGTEVGVDITCVNERNDCRTIDRERFDGWVDTFSEFFSADECWDMKYNIDPSGLPLPDGTVLSAKEIESTPGRPDRCLVKDQTFSVRRADGSNVALSSDLIVDAKLRRFYAFYCYKEAYIKMSGEGMMADWLQDLEFRNVKSPKPGTVAGVWGGSMSDAEAYLNGVEQTDVALEIRGREEDFMIGVAVRPGEGFRGRIPMFERIDLEKDIMAAAEGR</sequence>
<evidence type="ECO:0000313" key="4">
    <source>
        <dbReference type="EMBL" id="KAF1816482.1"/>
    </source>
</evidence>
<dbReference type="GO" id="GO:0008897">
    <property type="term" value="F:holo-[acyl-carrier-protein] synthase activity"/>
    <property type="evidence" value="ECO:0007669"/>
    <property type="project" value="UniProtKB-EC"/>
</dbReference>
<dbReference type="GO" id="GO:0000287">
    <property type="term" value="F:magnesium ion binding"/>
    <property type="evidence" value="ECO:0007669"/>
    <property type="project" value="InterPro"/>
</dbReference>
<dbReference type="PANTHER" id="PTHR12215">
    <property type="entry name" value="PHOSPHOPANTETHEINE TRANSFERASE"/>
    <property type="match status" value="1"/>
</dbReference>
<reference evidence="6" key="3">
    <citation type="submission" date="2025-04" db="UniProtKB">
        <authorList>
            <consortium name="RefSeq"/>
        </authorList>
    </citation>
    <scope>IDENTIFICATION</scope>
    <source>
        <strain evidence="6">CBS 781.70</strain>
    </source>
</reference>
<evidence type="ECO:0000313" key="5">
    <source>
        <dbReference type="Proteomes" id="UP000504638"/>
    </source>
</evidence>
<evidence type="ECO:0000256" key="1">
    <source>
        <dbReference type="ARBA" id="ARBA00013172"/>
    </source>
</evidence>
<dbReference type="InterPro" id="IPR050559">
    <property type="entry name" value="P-Pant_transferase_sf"/>
</dbReference>
<dbReference type="GO" id="GO:0005829">
    <property type="term" value="C:cytosol"/>
    <property type="evidence" value="ECO:0007669"/>
    <property type="project" value="TreeGrafter"/>
</dbReference>
<proteinExistence type="predicted"/>
<reference evidence="6" key="2">
    <citation type="submission" date="2020-04" db="EMBL/GenBank/DDBJ databases">
        <authorList>
            <consortium name="NCBI Genome Project"/>
        </authorList>
    </citation>
    <scope>NUCLEOTIDE SEQUENCE</scope>
    <source>
        <strain evidence="6">CBS 781.70</strain>
    </source>
</reference>
<organism evidence="4">
    <name type="scientific">Eremomyces bilateralis CBS 781.70</name>
    <dbReference type="NCBI Taxonomy" id="1392243"/>
    <lineage>
        <taxon>Eukaryota</taxon>
        <taxon>Fungi</taxon>
        <taxon>Dikarya</taxon>
        <taxon>Ascomycota</taxon>
        <taxon>Pezizomycotina</taxon>
        <taxon>Dothideomycetes</taxon>
        <taxon>Dothideomycetes incertae sedis</taxon>
        <taxon>Eremomycetales</taxon>
        <taxon>Eremomycetaceae</taxon>
        <taxon>Eremomyces</taxon>
    </lineage>
</organism>
<gene>
    <name evidence="4 6" type="ORF">P152DRAFT_125938</name>
</gene>
<dbReference type="PANTHER" id="PTHR12215:SF10">
    <property type="entry name" value="L-AMINOADIPATE-SEMIALDEHYDE DEHYDROGENASE-PHOSPHOPANTETHEINYL TRANSFERASE"/>
    <property type="match status" value="1"/>
</dbReference>
<dbReference type="InterPro" id="IPR055066">
    <property type="entry name" value="AASDHPPT_N"/>
</dbReference>
<protein>
    <recommendedName>
        <fullName evidence="1">holo-[acyl-carrier-protein] synthase</fullName>
        <ecNumber evidence="1">2.7.8.7</ecNumber>
    </recommendedName>
</protein>
<dbReference type="GO" id="GO:0019878">
    <property type="term" value="P:lysine biosynthetic process via aminoadipic acid"/>
    <property type="evidence" value="ECO:0007669"/>
    <property type="project" value="TreeGrafter"/>
</dbReference>
<dbReference type="SUPFAM" id="SSF56214">
    <property type="entry name" value="4'-phosphopantetheinyl transferase"/>
    <property type="match status" value="2"/>
</dbReference>
<dbReference type="Proteomes" id="UP000504638">
    <property type="component" value="Unplaced"/>
</dbReference>
<dbReference type="Pfam" id="PF22624">
    <property type="entry name" value="AASDHPPT_N"/>
    <property type="match status" value="1"/>
</dbReference>
<dbReference type="EC" id="2.7.8.7" evidence="1"/>
<dbReference type="RefSeq" id="XP_033538113.1">
    <property type="nucleotide sequence ID" value="XM_033673733.1"/>
</dbReference>
<dbReference type="InterPro" id="IPR037143">
    <property type="entry name" value="4-PPantetheinyl_Trfase_dom_sf"/>
</dbReference>
<keyword evidence="5" id="KW-1185">Reference proteome</keyword>
<evidence type="ECO:0000259" key="3">
    <source>
        <dbReference type="Pfam" id="PF22624"/>
    </source>
</evidence>
<reference evidence="4 6" key="1">
    <citation type="submission" date="2020-01" db="EMBL/GenBank/DDBJ databases">
        <authorList>
            <consortium name="DOE Joint Genome Institute"/>
            <person name="Haridas S."/>
            <person name="Albert R."/>
            <person name="Binder M."/>
            <person name="Bloem J."/>
            <person name="Labutti K."/>
            <person name="Salamov A."/>
            <person name="Andreopoulos B."/>
            <person name="Baker S.E."/>
            <person name="Barry K."/>
            <person name="Bills G."/>
            <person name="Bluhm B.H."/>
            <person name="Cannon C."/>
            <person name="Castanera R."/>
            <person name="Culley D.E."/>
            <person name="Daum C."/>
            <person name="Ezra D."/>
            <person name="Gonzalez J.B."/>
            <person name="Henrissat B."/>
            <person name="Kuo A."/>
            <person name="Liang C."/>
            <person name="Lipzen A."/>
            <person name="Lutzoni F."/>
            <person name="Magnuson J."/>
            <person name="Mondo S."/>
            <person name="Nolan M."/>
            <person name="Ohm R."/>
            <person name="Pangilinan J."/>
            <person name="Park H.-J."/>
            <person name="Ramirez L."/>
            <person name="Alfaro M."/>
            <person name="Sun H."/>
            <person name="Tritt A."/>
            <person name="Yoshinaga Y."/>
            <person name="Zwiers L.-H."/>
            <person name="Turgeon B.G."/>
            <person name="Goodwin S.B."/>
            <person name="Spatafora J.W."/>
            <person name="Crous P.W."/>
            <person name="Grigoriev I.V."/>
        </authorList>
    </citation>
    <scope>NUCLEOTIDE SEQUENCE</scope>
    <source>
        <strain evidence="4 6">CBS 781.70</strain>
    </source>
</reference>
<dbReference type="EMBL" id="ML975150">
    <property type="protein sequence ID" value="KAF1816482.1"/>
    <property type="molecule type" value="Genomic_DNA"/>
</dbReference>
<evidence type="ECO:0000313" key="6">
    <source>
        <dbReference type="RefSeq" id="XP_033538113.1"/>
    </source>
</evidence>
<dbReference type="AlphaFoldDB" id="A0A6G1GEP5"/>
<accession>A0A6G1GEP5</accession>
<dbReference type="GeneID" id="54414303"/>